<sequence>MICHLNEFYKEYMTTALYEIMHEGVNNAEGNIEFTGYKYGGVEKNIGESVLLRNMRA</sequence>
<dbReference type="EMBL" id="BAABYW010000001">
    <property type="protein sequence ID" value="GAA6408348.1"/>
    <property type="molecule type" value="Genomic_DNA"/>
</dbReference>
<dbReference type="Proteomes" id="UP001600943">
    <property type="component" value="Unassembled WGS sequence"/>
</dbReference>
<keyword evidence="2" id="KW-1185">Reference proteome</keyword>
<accession>A0ABQ0BA67</accession>
<reference evidence="1 2" key="1">
    <citation type="submission" date="2024-04" db="EMBL/GenBank/DDBJ databases">
        <title>Defined microbial consortia suppress multidrug-resistant proinflammatory Enterobacteriaceae via ecological control.</title>
        <authorList>
            <person name="Furuichi M."/>
            <person name="Kawaguchi T."/>
            <person name="Pust M."/>
            <person name="Yasuma K."/>
            <person name="Plichta D."/>
            <person name="Hasegawa N."/>
            <person name="Ohya T."/>
            <person name="Bhattarai S."/>
            <person name="Sasajima S."/>
            <person name="Aoto Y."/>
            <person name="Tuganbaev T."/>
            <person name="Yaginuma M."/>
            <person name="Ueda M."/>
            <person name="Okahashi N."/>
            <person name="Amafuji K."/>
            <person name="Kiridooshi Y."/>
            <person name="Sugita K."/>
            <person name="Strazar M."/>
            <person name="Skelly A."/>
            <person name="Suda W."/>
            <person name="Hattori M."/>
            <person name="Nakamoto N."/>
            <person name="Caballero S."/>
            <person name="Norman J."/>
            <person name="Olle B."/>
            <person name="Tanoue T."/>
            <person name="Arita M."/>
            <person name="Bucci V."/>
            <person name="Atarashi K."/>
            <person name="Xavier R."/>
            <person name="Honda K."/>
        </authorList>
    </citation>
    <scope>NUCLEOTIDE SEQUENCE [LARGE SCALE GENOMIC DNA]</scope>
    <source>
        <strain evidence="2">k04-0078-D8-1</strain>
    </source>
</reference>
<organism evidence="1 2">
    <name type="scientific">Blautia hominis</name>
    <dbReference type="NCBI Taxonomy" id="2025493"/>
    <lineage>
        <taxon>Bacteria</taxon>
        <taxon>Bacillati</taxon>
        <taxon>Bacillota</taxon>
        <taxon>Clostridia</taxon>
        <taxon>Lachnospirales</taxon>
        <taxon>Lachnospiraceae</taxon>
        <taxon>Blautia</taxon>
    </lineage>
</organism>
<evidence type="ECO:0000313" key="1">
    <source>
        <dbReference type="EMBL" id="GAA6408348.1"/>
    </source>
</evidence>
<proteinExistence type="predicted"/>
<gene>
    <name evidence="1" type="ORF">K040078D81_24650</name>
</gene>
<comment type="caution">
    <text evidence="1">The sequence shown here is derived from an EMBL/GenBank/DDBJ whole genome shotgun (WGS) entry which is preliminary data.</text>
</comment>
<protein>
    <submittedName>
        <fullName evidence="1">Uncharacterized protein</fullName>
    </submittedName>
</protein>
<evidence type="ECO:0000313" key="2">
    <source>
        <dbReference type="Proteomes" id="UP001600943"/>
    </source>
</evidence>
<name>A0ABQ0BA67_9FIRM</name>